<organism evidence="2 3">
    <name type="scientific">Reticulomyxa filosa</name>
    <dbReference type="NCBI Taxonomy" id="46433"/>
    <lineage>
        <taxon>Eukaryota</taxon>
        <taxon>Sar</taxon>
        <taxon>Rhizaria</taxon>
        <taxon>Retaria</taxon>
        <taxon>Foraminifera</taxon>
        <taxon>Monothalamids</taxon>
        <taxon>Reticulomyxidae</taxon>
        <taxon>Reticulomyxa</taxon>
    </lineage>
</organism>
<proteinExistence type="predicted"/>
<evidence type="ECO:0000256" key="1">
    <source>
        <dbReference type="SAM" id="MobiDB-lite"/>
    </source>
</evidence>
<feature type="compositionally biased region" description="Basic residues" evidence="1">
    <location>
        <begin position="18"/>
        <end position="47"/>
    </location>
</feature>
<evidence type="ECO:0000313" key="2">
    <source>
        <dbReference type="EMBL" id="ETO02684.1"/>
    </source>
</evidence>
<dbReference type="AlphaFoldDB" id="X6LM26"/>
<feature type="compositionally biased region" description="Basic and acidic residues" evidence="1">
    <location>
        <begin position="48"/>
        <end position="61"/>
    </location>
</feature>
<evidence type="ECO:0000313" key="3">
    <source>
        <dbReference type="Proteomes" id="UP000023152"/>
    </source>
</evidence>
<reference evidence="2 3" key="1">
    <citation type="journal article" date="2013" name="Curr. Biol.">
        <title>The Genome of the Foraminiferan Reticulomyxa filosa.</title>
        <authorList>
            <person name="Glockner G."/>
            <person name="Hulsmann N."/>
            <person name="Schleicher M."/>
            <person name="Noegel A.A."/>
            <person name="Eichinger L."/>
            <person name="Gallinger C."/>
            <person name="Pawlowski J."/>
            <person name="Sierra R."/>
            <person name="Euteneuer U."/>
            <person name="Pillet L."/>
            <person name="Moustafa A."/>
            <person name="Platzer M."/>
            <person name="Groth M."/>
            <person name="Szafranski K."/>
            <person name="Schliwa M."/>
        </authorList>
    </citation>
    <scope>NUCLEOTIDE SEQUENCE [LARGE SCALE GENOMIC DNA]</scope>
</reference>
<dbReference type="Proteomes" id="UP000023152">
    <property type="component" value="Unassembled WGS sequence"/>
</dbReference>
<comment type="caution">
    <text evidence="2">The sequence shown here is derived from an EMBL/GenBank/DDBJ whole genome shotgun (WGS) entry which is preliminary data.</text>
</comment>
<accession>X6LM26</accession>
<feature type="compositionally biased region" description="Basic and acidic residues" evidence="1">
    <location>
        <begin position="1"/>
        <end position="17"/>
    </location>
</feature>
<name>X6LM26_RETFI</name>
<gene>
    <name evidence="2" type="ORF">RFI_34729</name>
</gene>
<keyword evidence="3" id="KW-1185">Reference proteome</keyword>
<sequence length="180" mass="22059">MWIGEKGVEKKKENEVIKKKRRSRKKKKGKKEKKKKEIIKRKKRKKKEKETSLKGKKNEKENNNRKRKIMFEIFIFLFYIDDIPCGTIQNDKQQPNAKERQLYLNVCATFIISSVVVMCFNQNNVDMDHFIVWNEREKEEEEQERKKKEKLSEGKRKRKINSIVDYFQKYEHIKRRNETM</sequence>
<protein>
    <submittedName>
        <fullName evidence="2">Uncharacterized protein</fullName>
    </submittedName>
</protein>
<dbReference type="EMBL" id="ASPP01035132">
    <property type="protein sequence ID" value="ETO02684.1"/>
    <property type="molecule type" value="Genomic_DNA"/>
</dbReference>
<feature type="region of interest" description="Disordered" evidence="1">
    <location>
        <begin position="1"/>
        <end position="61"/>
    </location>
</feature>